<evidence type="ECO:0000256" key="1">
    <source>
        <dbReference type="SAM" id="MobiDB-lite"/>
    </source>
</evidence>
<comment type="caution">
    <text evidence="2">The sequence shown here is derived from an EMBL/GenBank/DDBJ whole genome shotgun (WGS) entry which is preliminary data.</text>
</comment>
<accession>A0ABQ6A5U6</accession>
<dbReference type="RefSeq" id="WP_284257739.1">
    <property type="nucleotide sequence ID" value="NZ_BSOS01000049.1"/>
</dbReference>
<gene>
    <name evidence="2" type="ORF">GCM10010909_17090</name>
</gene>
<feature type="region of interest" description="Disordered" evidence="1">
    <location>
        <begin position="29"/>
        <end position="52"/>
    </location>
</feature>
<sequence>MQPASRSIANIAAANGALAAVDTGGGAIGFKPQHTDNTPASPDTIFAQGEDL</sequence>
<organism evidence="2 3">
    <name type="scientific">Acidocella aquatica</name>
    <dbReference type="NCBI Taxonomy" id="1922313"/>
    <lineage>
        <taxon>Bacteria</taxon>
        <taxon>Pseudomonadati</taxon>
        <taxon>Pseudomonadota</taxon>
        <taxon>Alphaproteobacteria</taxon>
        <taxon>Acetobacterales</taxon>
        <taxon>Acidocellaceae</taxon>
        <taxon>Acidocella</taxon>
    </lineage>
</organism>
<proteinExistence type="predicted"/>
<protein>
    <submittedName>
        <fullName evidence="2">Uncharacterized protein</fullName>
    </submittedName>
</protein>
<keyword evidence="3" id="KW-1185">Reference proteome</keyword>
<name>A0ABQ6A5U6_9PROT</name>
<dbReference type="EMBL" id="BSOS01000049">
    <property type="protein sequence ID" value="GLR67028.1"/>
    <property type="molecule type" value="Genomic_DNA"/>
</dbReference>
<dbReference type="Proteomes" id="UP001156641">
    <property type="component" value="Unassembled WGS sequence"/>
</dbReference>
<evidence type="ECO:0000313" key="3">
    <source>
        <dbReference type="Proteomes" id="UP001156641"/>
    </source>
</evidence>
<evidence type="ECO:0000313" key="2">
    <source>
        <dbReference type="EMBL" id="GLR67028.1"/>
    </source>
</evidence>
<reference evidence="3" key="1">
    <citation type="journal article" date="2019" name="Int. J. Syst. Evol. Microbiol.">
        <title>The Global Catalogue of Microorganisms (GCM) 10K type strain sequencing project: providing services to taxonomists for standard genome sequencing and annotation.</title>
        <authorList>
            <consortium name="The Broad Institute Genomics Platform"/>
            <consortium name="The Broad Institute Genome Sequencing Center for Infectious Disease"/>
            <person name="Wu L."/>
            <person name="Ma J."/>
        </authorList>
    </citation>
    <scope>NUCLEOTIDE SEQUENCE [LARGE SCALE GENOMIC DNA]</scope>
    <source>
        <strain evidence="3">NBRC 112502</strain>
    </source>
</reference>